<dbReference type="Proteomes" id="UP000004728">
    <property type="component" value="Unassembled WGS sequence"/>
</dbReference>
<proteinExistence type="inferred from homology"/>
<dbReference type="AlphaFoldDB" id="F1ZD01"/>
<dbReference type="EMBL" id="AEWJ01000065">
    <property type="protein sequence ID" value="EGD57512.1"/>
    <property type="molecule type" value="Genomic_DNA"/>
</dbReference>
<keyword evidence="4" id="KW-0410">Iron transport</keyword>
<evidence type="ECO:0000313" key="16">
    <source>
        <dbReference type="EMBL" id="EGD57512.1"/>
    </source>
</evidence>
<name>F1ZD01_9SPHN</name>
<accession>F1ZD01</accession>
<comment type="subcellular location">
    <subcellularLocation>
        <location evidence="1 11">Cell outer membrane</location>
        <topology evidence="1 11">Multi-pass membrane protein</topology>
    </subcellularLocation>
</comment>
<sequence>MPMKRKGMICLFFSTGLLTGVTPVLAQDAAPAQPQADAATVGEIIVTAQKRSESINNVGMAISALGGADLIKKGIADTGDLAKVVPGFVYTQSQKGAPVFSLRGVGFYEESLGASPAVSIYVDEVGYAFPITAKGASIDLQRVEVLKGPQGTLFGQNSTGGAVNYIAAKPTQDFTAGIYTSVNNFGRVQVGGHVSGGITNTLTVRLAGEATEGGAWQKSVSRGDRNGSADILKGRFLAEWKPSSTFKVSLNLNGFRDRSDSLAAALVAVTPQTPSRASAALLAQTPVPARPGLVEWSPQAKLRVDENFVQGALRIDAELMPALKLTSITSLSHFDLSDYRDTDGSVLNVFAVQQVGRINSFSQELRASGATADGRLQYVAGGFYANDRTWENNRSILPDSTSANPFVAITGAPFLGVEVPTNQKTLTKAVFGNVDFKLNSWISFHAGARHTWSSVDFSGCMKDIDGLFAPGANLILGRINPGASPAQAYSCVTVLPDKTVGSPYAASLDEQNTSWRAGLDLKPARGTLVYATISRGYKSGSFPNINATTYASFQPVKQESLTAYEVGLKSNLGTHIAHLDASVFYYSYRNKQFRGRIVDPLGVFGAVEALVNVPKSRVVGAEASLRVDPIPSLTLNTGVTFLDTKVTSSFDNYNPFGAPANFQGEAFPFTPKWTVQGGFEYHHAVTQRHEVFIGGNASYRSATSSAFGAVAPASLYPYSLLRVAPYALVDAQAGIRSSDGHWQATVFVNNLFNKYYWTDAFRQIDNVSRHIGEPRSFGLRFSHDF</sequence>
<feature type="domain" description="TonB-dependent receptor plug" evidence="15">
    <location>
        <begin position="57"/>
        <end position="162"/>
    </location>
</feature>
<dbReference type="HOGENOM" id="CLU_008287_15_0_5"/>
<feature type="signal peptide" evidence="13">
    <location>
        <begin position="1"/>
        <end position="26"/>
    </location>
</feature>
<keyword evidence="5 11" id="KW-0812">Transmembrane</keyword>
<evidence type="ECO:0000256" key="12">
    <source>
        <dbReference type="RuleBase" id="RU003357"/>
    </source>
</evidence>
<gene>
    <name evidence="16" type="ORF">Y88_3822</name>
</gene>
<evidence type="ECO:0000259" key="15">
    <source>
        <dbReference type="Pfam" id="PF07715"/>
    </source>
</evidence>
<comment type="similarity">
    <text evidence="11 12">Belongs to the TonB-dependent receptor family.</text>
</comment>
<dbReference type="InterPro" id="IPR012910">
    <property type="entry name" value="Plug_dom"/>
</dbReference>
<keyword evidence="3 11" id="KW-1134">Transmembrane beta strand</keyword>
<dbReference type="PANTHER" id="PTHR32552">
    <property type="entry name" value="FERRICHROME IRON RECEPTOR-RELATED"/>
    <property type="match status" value="1"/>
</dbReference>
<organism evidence="16 17">
    <name type="scientific">Novosphingobium nitrogenifigens DSM 19370</name>
    <dbReference type="NCBI Taxonomy" id="983920"/>
    <lineage>
        <taxon>Bacteria</taxon>
        <taxon>Pseudomonadati</taxon>
        <taxon>Pseudomonadota</taxon>
        <taxon>Alphaproteobacteria</taxon>
        <taxon>Sphingomonadales</taxon>
        <taxon>Sphingomonadaceae</taxon>
        <taxon>Novosphingobium</taxon>
    </lineage>
</organism>
<evidence type="ECO:0000256" key="6">
    <source>
        <dbReference type="ARBA" id="ARBA00023004"/>
    </source>
</evidence>
<keyword evidence="16" id="KW-0675">Receptor</keyword>
<comment type="caution">
    <text evidence="16">The sequence shown here is derived from an EMBL/GenBank/DDBJ whole genome shotgun (WGS) entry which is preliminary data.</text>
</comment>
<dbReference type="GO" id="GO:0006826">
    <property type="term" value="P:iron ion transport"/>
    <property type="evidence" value="ECO:0007669"/>
    <property type="project" value="UniProtKB-KW"/>
</dbReference>
<keyword evidence="9 11" id="KW-0472">Membrane</keyword>
<dbReference type="STRING" id="983920.Y88_3822"/>
<evidence type="ECO:0000256" key="7">
    <source>
        <dbReference type="ARBA" id="ARBA00023065"/>
    </source>
</evidence>
<dbReference type="PROSITE" id="PS52016">
    <property type="entry name" value="TONB_DEPENDENT_REC_3"/>
    <property type="match status" value="1"/>
</dbReference>
<dbReference type="Pfam" id="PF00593">
    <property type="entry name" value="TonB_dep_Rec_b-barrel"/>
    <property type="match status" value="1"/>
</dbReference>
<evidence type="ECO:0000256" key="4">
    <source>
        <dbReference type="ARBA" id="ARBA00022496"/>
    </source>
</evidence>
<keyword evidence="6" id="KW-0408">Iron</keyword>
<dbReference type="Gene3D" id="2.40.170.20">
    <property type="entry name" value="TonB-dependent receptor, beta-barrel domain"/>
    <property type="match status" value="1"/>
</dbReference>
<evidence type="ECO:0000259" key="14">
    <source>
        <dbReference type="Pfam" id="PF00593"/>
    </source>
</evidence>
<dbReference type="FunCoup" id="F1ZD01">
    <property type="interactions" value="51"/>
</dbReference>
<evidence type="ECO:0000256" key="3">
    <source>
        <dbReference type="ARBA" id="ARBA00022452"/>
    </source>
</evidence>
<dbReference type="SUPFAM" id="SSF56935">
    <property type="entry name" value="Porins"/>
    <property type="match status" value="1"/>
</dbReference>
<evidence type="ECO:0000256" key="9">
    <source>
        <dbReference type="ARBA" id="ARBA00023136"/>
    </source>
</evidence>
<evidence type="ECO:0000256" key="5">
    <source>
        <dbReference type="ARBA" id="ARBA00022692"/>
    </source>
</evidence>
<dbReference type="PANTHER" id="PTHR32552:SF81">
    <property type="entry name" value="TONB-DEPENDENT OUTER MEMBRANE RECEPTOR"/>
    <property type="match status" value="1"/>
</dbReference>
<feature type="chain" id="PRO_5003272597" evidence="13">
    <location>
        <begin position="27"/>
        <end position="785"/>
    </location>
</feature>
<dbReference type="InParanoid" id="F1ZD01"/>
<keyword evidence="17" id="KW-1185">Reference proteome</keyword>
<keyword evidence="2 11" id="KW-0813">Transport</keyword>
<evidence type="ECO:0000313" key="17">
    <source>
        <dbReference type="Proteomes" id="UP000004728"/>
    </source>
</evidence>
<dbReference type="InterPro" id="IPR000531">
    <property type="entry name" value="Beta-barrel_TonB"/>
</dbReference>
<evidence type="ECO:0000256" key="2">
    <source>
        <dbReference type="ARBA" id="ARBA00022448"/>
    </source>
</evidence>
<evidence type="ECO:0000256" key="10">
    <source>
        <dbReference type="ARBA" id="ARBA00023237"/>
    </source>
</evidence>
<keyword evidence="13" id="KW-0732">Signal</keyword>
<evidence type="ECO:0000256" key="13">
    <source>
        <dbReference type="SAM" id="SignalP"/>
    </source>
</evidence>
<dbReference type="GO" id="GO:0009279">
    <property type="term" value="C:cell outer membrane"/>
    <property type="evidence" value="ECO:0007669"/>
    <property type="project" value="UniProtKB-SubCell"/>
</dbReference>
<dbReference type="InterPro" id="IPR036942">
    <property type="entry name" value="Beta-barrel_TonB_sf"/>
</dbReference>
<evidence type="ECO:0000256" key="8">
    <source>
        <dbReference type="ARBA" id="ARBA00023077"/>
    </source>
</evidence>
<evidence type="ECO:0000256" key="11">
    <source>
        <dbReference type="PROSITE-ProRule" id="PRU01360"/>
    </source>
</evidence>
<keyword evidence="8 12" id="KW-0798">TonB box</keyword>
<keyword evidence="7" id="KW-0406">Ion transport</keyword>
<dbReference type="InterPro" id="IPR039426">
    <property type="entry name" value="TonB-dep_rcpt-like"/>
</dbReference>
<reference evidence="16 17" key="1">
    <citation type="journal article" date="2012" name="J. Bacteriol.">
        <title>Draft Genome Sequence of Novosphingobium nitrogenifigens Y88T.</title>
        <authorList>
            <person name="Strabala T.J."/>
            <person name="Macdonald L."/>
            <person name="Liu V."/>
            <person name="Smit A.M."/>
        </authorList>
    </citation>
    <scope>NUCLEOTIDE SEQUENCE [LARGE SCALE GENOMIC DNA]</scope>
    <source>
        <strain evidence="16 17">DSM 19370</strain>
    </source>
</reference>
<evidence type="ECO:0000256" key="1">
    <source>
        <dbReference type="ARBA" id="ARBA00004571"/>
    </source>
</evidence>
<feature type="domain" description="TonB-dependent receptor-like beta-barrel" evidence="14">
    <location>
        <begin position="329"/>
        <end position="751"/>
    </location>
</feature>
<dbReference type="eggNOG" id="COG4773">
    <property type="taxonomic scope" value="Bacteria"/>
</dbReference>
<keyword evidence="10 11" id="KW-0998">Cell outer membrane</keyword>
<dbReference type="Pfam" id="PF07715">
    <property type="entry name" value="Plug"/>
    <property type="match status" value="1"/>
</dbReference>
<protein>
    <submittedName>
        <fullName evidence="16">TonB-dependent receptor</fullName>
    </submittedName>
</protein>